<dbReference type="Proteomes" id="UP000829398">
    <property type="component" value="Chromosome 8"/>
</dbReference>
<comment type="caution">
    <text evidence="1">The sequence shown here is derived from an EMBL/GenBank/DDBJ whole genome shotgun (WGS) entry which is preliminary data.</text>
</comment>
<accession>A0ACB8IIV0</accession>
<evidence type="ECO:0000313" key="1">
    <source>
        <dbReference type="EMBL" id="KAH9696953.1"/>
    </source>
</evidence>
<gene>
    <name evidence="1" type="ORF">KPL71_023410</name>
</gene>
<sequence length="688" mass="78650">MRHDSWQPFPIPRERVLTSFYCWSTTLPNTRNWGTGVWEKYVDETRHGEQISDGRVLRTGVFRKSLVRGGTGAEISCSSTSTSSARPISCKRHKAIPARGREARRPGRRQLARHALQPENLGTTTTLSPEPRRNTQDPTFAHNAAVGVPYRPPKSGNKISQNHDSHAFPRTVANLWRRSLARRPPGRDEVDRAEILVVERGEPESRINKTANDQKWIAAMKDELKMIEKNQTRELVDRPEHKKAIGVKWVYRTKLNPNGSVNKHKARLVVKGYAQMFGVDFFDTFGPVARLDTIRMLALAAQQGQDEKVYRLKKAMYGLKQAPRSWYSRIDTHLTNLSFEKSLSEYTLYIKKADKEILVVALYVDDLPITGSSSELIDRFKEEMKDVFKMTDLGRMTFFLGMQVQQKENEIFLSQQKYAKEVLKKFNMEECKPTATPMNQKKKFCKENGAKKVDERLYRSLIGCLMCLTATRPDIMHAVSLLSRYMHCASEIHFQAAKRILRYVKGTIDYGIKFNQVKNFHLHGYSDSDWAGCVDDMRSTSSYCFSFSSGIFSGCSKKQEVVAQSTAEVEYVATAAAVNQAIWIRKLMTDLHIEQQEGTQIFVDNQAAISIANNPVFHGKTKHFKIKLYFLREVQREGEVQPSYCKTENQSADILTKALPKIRYEFLRQKLGVCSSRVNEENVDGNNS</sequence>
<evidence type="ECO:0000313" key="2">
    <source>
        <dbReference type="Proteomes" id="UP000829398"/>
    </source>
</evidence>
<dbReference type="EMBL" id="CM039177">
    <property type="protein sequence ID" value="KAH9696953.1"/>
    <property type="molecule type" value="Genomic_DNA"/>
</dbReference>
<proteinExistence type="predicted"/>
<name>A0ACB8IIV0_CITSI</name>
<protein>
    <submittedName>
        <fullName evidence="1">Integrase catalytic domain-containing protein</fullName>
    </submittedName>
</protein>
<organism evidence="1 2">
    <name type="scientific">Citrus sinensis</name>
    <name type="common">Sweet orange</name>
    <name type="synonym">Citrus aurantium var. sinensis</name>
    <dbReference type="NCBI Taxonomy" id="2711"/>
    <lineage>
        <taxon>Eukaryota</taxon>
        <taxon>Viridiplantae</taxon>
        <taxon>Streptophyta</taxon>
        <taxon>Embryophyta</taxon>
        <taxon>Tracheophyta</taxon>
        <taxon>Spermatophyta</taxon>
        <taxon>Magnoliopsida</taxon>
        <taxon>eudicotyledons</taxon>
        <taxon>Gunneridae</taxon>
        <taxon>Pentapetalae</taxon>
        <taxon>rosids</taxon>
        <taxon>malvids</taxon>
        <taxon>Sapindales</taxon>
        <taxon>Rutaceae</taxon>
        <taxon>Aurantioideae</taxon>
        <taxon>Citrus</taxon>
    </lineage>
</organism>
<keyword evidence="2" id="KW-1185">Reference proteome</keyword>
<reference evidence="2" key="1">
    <citation type="journal article" date="2023" name="Hortic. Res.">
        <title>A chromosome-level phased genome enabling allele-level studies in sweet orange: a case study on citrus Huanglongbing tolerance.</title>
        <authorList>
            <person name="Wu B."/>
            <person name="Yu Q."/>
            <person name="Deng Z."/>
            <person name="Duan Y."/>
            <person name="Luo F."/>
            <person name="Gmitter F. Jr."/>
        </authorList>
    </citation>
    <scope>NUCLEOTIDE SEQUENCE [LARGE SCALE GENOMIC DNA]</scope>
    <source>
        <strain evidence="2">cv. Valencia</strain>
    </source>
</reference>